<feature type="compositionally biased region" description="Basic and acidic residues" evidence="2">
    <location>
        <begin position="557"/>
        <end position="571"/>
    </location>
</feature>
<dbReference type="PANTHER" id="PTHR40618:SF1">
    <property type="entry name" value="B-ZIP TRANSCRIPTION FACTOR (EUROFUNG)"/>
    <property type="match status" value="1"/>
</dbReference>
<feature type="compositionally biased region" description="Basic and acidic residues" evidence="2">
    <location>
        <begin position="646"/>
        <end position="656"/>
    </location>
</feature>
<feature type="region of interest" description="Disordered" evidence="2">
    <location>
        <begin position="48"/>
        <end position="194"/>
    </location>
</feature>
<name>A0AAD5RTU9_9PEZI</name>
<dbReference type="SUPFAM" id="SSF57959">
    <property type="entry name" value="Leucine zipper domain"/>
    <property type="match status" value="1"/>
</dbReference>
<dbReference type="EMBL" id="JAKWBI020000095">
    <property type="protein sequence ID" value="KAJ2902953.1"/>
    <property type="molecule type" value="Genomic_DNA"/>
</dbReference>
<keyword evidence="1" id="KW-0175">Coiled coil</keyword>
<dbReference type="InterPro" id="IPR046347">
    <property type="entry name" value="bZIP_sf"/>
</dbReference>
<dbReference type="GO" id="GO:0003700">
    <property type="term" value="F:DNA-binding transcription factor activity"/>
    <property type="evidence" value="ECO:0007669"/>
    <property type="project" value="InterPro"/>
</dbReference>
<keyword evidence="4" id="KW-1185">Reference proteome</keyword>
<dbReference type="Proteomes" id="UP001201980">
    <property type="component" value="Unassembled WGS sequence"/>
</dbReference>
<feature type="region of interest" description="Disordered" evidence="2">
    <location>
        <begin position="646"/>
        <end position="692"/>
    </location>
</feature>
<comment type="caution">
    <text evidence="3">The sequence shown here is derived from an EMBL/GenBank/DDBJ whole genome shotgun (WGS) entry which is preliminary data.</text>
</comment>
<feature type="compositionally biased region" description="Low complexity" evidence="2">
    <location>
        <begin position="252"/>
        <end position="268"/>
    </location>
</feature>
<dbReference type="CDD" id="cd14688">
    <property type="entry name" value="bZIP_YAP"/>
    <property type="match status" value="1"/>
</dbReference>
<proteinExistence type="predicted"/>
<evidence type="ECO:0000256" key="2">
    <source>
        <dbReference type="SAM" id="MobiDB-lite"/>
    </source>
</evidence>
<evidence type="ECO:0000313" key="4">
    <source>
        <dbReference type="Proteomes" id="UP001201980"/>
    </source>
</evidence>
<feature type="region of interest" description="Disordered" evidence="2">
    <location>
        <begin position="252"/>
        <end position="431"/>
    </location>
</feature>
<sequence length="1146" mass="124231">MCSDHSSDEALSPSSSIPPPLSHGQQQQPVPSPELQFQQFQQEAFRLALQQQQQQQQQHHYHHHRRRQRHIQQQQQQHEDQLHRFGSATEGFPGRNQVPGTQQLYPGGAAPSQSRHGSIQSIQSNESVQLQSLMAAQQQQRQGFVESQEDQNSGDGDGSAPSSEPSMDHIMSRGQQMQHHDQVQQQQQQLMSRRRPQALGVNIGSGGGYGSGLTSYTVPLAPRAIAMDDENSPISHGEVSFLAQSQQFGQFQAQHYQSQAQNRNAQQQPLLTSPHQQQEPRSHLAPNHPPPPGLGNVRRSFSSASHQQPQQSPSSRGGGSTRSHHIHQPFSTHQAQVQAARVQAQAQASQAQSQLGHTVSGPHPPLLPPDVGDSQSFGVTGLAPLPHASHPSGILHADTFGVQSHHRHSFSHHPQQDQSQPHHAFAPHQGQLASETHIHPPQVPHGFGDHSHNPSSLLVLPTSTALPLAYDPSASSFMSAQVAALNTHQFGEVMVSPHEGVGSISDMVITRDTGLAAGDSPEEGSSAMAGSHKRARPGDEDSPTNEEEEKKRTRGRPRLDTKDETAADRRRTQIRLAQRAYRNRKENAIQTLEKKVSELKETNEEMSNAFMKLHDFAISRGLLDAAPEFGRELRSTTEKFLSLARRSNEEANKDDEGANENQDNSPDVEVRRQSDPTSWSQPGSDSSDGITTTTATTTSILLGGIIVTHEDNPTATATTTCAAAAAAADSTTGAEYEVITQPSMENASFPYGTSAGAATGARGGCPNGVLSPFGSAMLPPPETFAHNEVTFGRRLQRTTLEQAISLVDAPGIHPEQFGRVFGFCLLFENRDKIRQRLTNSISVNTNETLHNWRFPFLQLGGAGTFLPQWHSADRTLNLGTGRGPVGNEGIASPMKPQNSNGFSTGPFDPAIMGTRDKRLGTGHRINLPGYEGDFFDADEVEEYLRMRNVVIPPHAEYVTVEVDLNSFPGEVGTVPHWTDIDEFGKPTVHLANSASFYDNTVAQTSTATTTAAGVSDVFSSMPSLVRGTSLAPNGRAYAAGGLSIDKLLLPPETSIPDYGLGLTSADASATVTSSEFPSPYYFNTNSNHLPAAELLSSKAIPNPRRVVTINVSVFINELISHAVCLGRSPGYKPMDVNNAFWVAAQD</sequence>
<dbReference type="AlphaFoldDB" id="A0AAD5RTU9"/>
<feature type="compositionally biased region" description="Basic residues" evidence="2">
    <location>
        <begin position="59"/>
        <end position="70"/>
    </location>
</feature>
<feature type="compositionally biased region" description="Low complexity" evidence="2">
    <location>
        <begin position="300"/>
        <end position="315"/>
    </location>
</feature>
<gene>
    <name evidence="3" type="ORF">MKZ38_010605</name>
</gene>
<feature type="compositionally biased region" description="Low complexity" evidence="2">
    <location>
        <begin position="129"/>
        <end position="142"/>
    </location>
</feature>
<feature type="compositionally biased region" description="Low complexity" evidence="2">
    <location>
        <begin position="334"/>
        <end position="354"/>
    </location>
</feature>
<evidence type="ECO:0008006" key="5">
    <source>
        <dbReference type="Google" id="ProtNLM"/>
    </source>
</evidence>
<feature type="region of interest" description="Disordered" evidence="2">
    <location>
        <begin position="1"/>
        <end position="36"/>
    </location>
</feature>
<feature type="compositionally biased region" description="Polar residues" evidence="2">
    <location>
        <begin position="111"/>
        <end position="128"/>
    </location>
</feature>
<accession>A0AAD5RTU9</accession>
<evidence type="ECO:0000313" key="3">
    <source>
        <dbReference type="EMBL" id="KAJ2902953.1"/>
    </source>
</evidence>
<feature type="compositionally biased region" description="Low complexity" evidence="2">
    <location>
        <begin position="412"/>
        <end position="423"/>
    </location>
</feature>
<feature type="compositionally biased region" description="Polar residues" evidence="2">
    <location>
        <begin position="150"/>
        <end position="165"/>
    </location>
</feature>
<feature type="coiled-coil region" evidence="1">
    <location>
        <begin position="582"/>
        <end position="609"/>
    </location>
</feature>
<feature type="compositionally biased region" description="Low complexity" evidence="2">
    <location>
        <begin position="683"/>
        <end position="692"/>
    </location>
</feature>
<feature type="region of interest" description="Disordered" evidence="2">
    <location>
        <begin position="436"/>
        <end position="455"/>
    </location>
</feature>
<protein>
    <recommendedName>
        <fullName evidence="5">BZIP domain-containing protein</fullName>
    </recommendedName>
</protein>
<feature type="region of interest" description="Disordered" evidence="2">
    <location>
        <begin position="514"/>
        <end position="571"/>
    </location>
</feature>
<evidence type="ECO:0000256" key="1">
    <source>
        <dbReference type="SAM" id="Coils"/>
    </source>
</evidence>
<feature type="compositionally biased region" description="Polar residues" evidence="2">
    <location>
        <begin position="269"/>
        <end position="279"/>
    </location>
</feature>
<reference evidence="3" key="1">
    <citation type="submission" date="2022-07" db="EMBL/GenBank/DDBJ databases">
        <title>Draft genome sequence of Zalerion maritima ATCC 34329, a (micro)plastics degrading marine fungus.</title>
        <authorList>
            <person name="Paco A."/>
            <person name="Goncalves M.F.M."/>
            <person name="Rocha-Santos T.A.P."/>
            <person name="Alves A."/>
        </authorList>
    </citation>
    <scope>NUCLEOTIDE SEQUENCE</scope>
    <source>
        <strain evidence="3">ATCC 34329</strain>
    </source>
</reference>
<organism evidence="3 4">
    <name type="scientific">Zalerion maritima</name>
    <dbReference type="NCBI Taxonomy" id="339359"/>
    <lineage>
        <taxon>Eukaryota</taxon>
        <taxon>Fungi</taxon>
        <taxon>Dikarya</taxon>
        <taxon>Ascomycota</taxon>
        <taxon>Pezizomycotina</taxon>
        <taxon>Sordariomycetes</taxon>
        <taxon>Lulworthiomycetidae</taxon>
        <taxon>Lulworthiales</taxon>
        <taxon>Lulworthiaceae</taxon>
        <taxon>Zalerion</taxon>
    </lineage>
</organism>
<dbReference type="Gene3D" id="1.20.5.170">
    <property type="match status" value="1"/>
</dbReference>
<feature type="compositionally biased region" description="Low complexity" evidence="2">
    <location>
        <begin position="48"/>
        <end position="58"/>
    </location>
</feature>
<dbReference type="PANTHER" id="PTHR40618">
    <property type="entry name" value="B-ZIP TRANSCRIPTION FACTOR (EUROFUNG)-RELATED"/>
    <property type="match status" value="1"/>
</dbReference>